<keyword evidence="1" id="KW-1133">Transmembrane helix</keyword>
<dbReference type="AlphaFoldDB" id="A0A9W6BCQ3"/>
<feature type="signal peptide" evidence="2">
    <location>
        <begin position="1"/>
        <end position="19"/>
    </location>
</feature>
<feature type="transmembrane region" description="Helical" evidence="1">
    <location>
        <begin position="58"/>
        <end position="82"/>
    </location>
</feature>
<name>A0A9W6BCQ3_9CHLO</name>
<keyword evidence="1" id="KW-0472">Membrane</keyword>
<keyword evidence="1" id="KW-0812">Transmembrane</keyword>
<organism evidence="3 4">
    <name type="scientific">Pleodorina starrii</name>
    <dbReference type="NCBI Taxonomy" id="330485"/>
    <lineage>
        <taxon>Eukaryota</taxon>
        <taxon>Viridiplantae</taxon>
        <taxon>Chlorophyta</taxon>
        <taxon>core chlorophytes</taxon>
        <taxon>Chlorophyceae</taxon>
        <taxon>CS clade</taxon>
        <taxon>Chlamydomonadales</taxon>
        <taxon>Volvocaceae</taxon>
        <taxon>Pleodorina</taxon>
    </lineage>
</organism>
<gene>
    <name evidence="3" type="primary">PLEST004222</name>
    <name evidence="3" type="ORF">PLESTB_000207200</name>
</gene>
<keyword evidence="4" id="KW-1185">Reference proteome</keyword>
<dbReference type="EMBL" id="BRXU01000002">
    <property type="protein sequence ID" value="GLC49328.1"/>
    <property type="molecule type" value="Genomic_DNA"/>
</dbReference>
<feature type="transmembrane region" description="Helical" evidence="1">
    <location>
        <begin position="128"/>
        <end position="149"/>
    </location>
</feature>
<protein>
    <submittedName>
        <fullName evidence="3">Uncharacterized protein</fullName>
    </submittedName>
</protein>
<dbReference type="OrthoDB" id="536615at2759"/>
<proteinExistence type="predicted"/>
<evidence type="ECO:0000313" key="4">
    <source>
        <dbReference type="Proteomes" id="UP001165080"/>
    </source>
</evidence>
<evidence type="ECO:0000313" key="3">
    <source>
        <dbReference type="EMBL" id="GLC49328.1"/>
    </source>
</evidence>
<comment type="caution">
    <text evidence="3">The sequence shown here is derived from an EMBL/GenBank/DDBJ whole genome shotgun (WGS) entry which is preliminary data.</text>
</comment>
<feature type="transmembrane region" description="Helical" evidence="1">
    <location>
        <begin position="89"/>
        <end position="108"/>
    </location>
</feature>
<reference evidence="3 4" key="1">
    <citation type="journal article" date="2023" name="Commun. Biol.">
        <title>Reorganization of the ancestral sex-determining regions during the evolution of trioecy in Pleodorina starrii.</title>
        <authorList>
            <person name="Takahashi K."/>
            <person name="Suzuki S."/>
            <person name="Kawai-Toyooka H."/>
            <person name="Yamamoto K."/>
            <person name="Hamaji T."/>
            <person name="Ootsuki R."/>
            <person name="Yamaguchi H."/>
            <person name="Kawachi M."/>
            <person name="Higashiyama T."/>
            <person name="Nozaki H."/>
        </authorList>
    </citation>
    <scope>NUCLEOTIDE SEQUENCE [LARGE SCALE GENOMIC DNA]</scope>
    <source>
        <strain evidence="3 4">NIES-4479</strain>
    </source>
</reference>
<evidence type="ECO:0000256" key="2">
    <source>
        <dbReference type="SAM" id="SignalP"/>
    </source>
</evidence>
<dbReference type="Proteomes" id="UP001165080">
    <property type="component" value="Unassembled WGS sequence"/>
</dbReference>
<accession>A0A9W6BCQ3</accession>
<keyword evidence="2" id="KW-0732">Signal</keyword>
<sequence>MASSSIVMGLTALVFCTWAVSLAGIASVQQQCTSDWSSLLSGINGFTTGLPCMSFFRYYWFIIVIEFCLIVGLGVALASGAYAKTRLSWLGLFSVATLLYIQTADTFLSMDSLAADWEGSIKHRVRTMIAGSIMTATVNCMVIVALGMVPEEEAAPAPVADKTAAAV</sequence>
<feature type="chain" id="PRO_5040783712" evidence="2">
    <location>
        <begin position="20"/>
        <end position="167"/>
    </location>
</feature>
<evidence type="ECO:0000256" key="1">
    <source>
        <dbReference type="SAM" id="Phobius"/>
    </source>
</evidence>